<dbReference type="Pfam" id="PF01264">
    <property type="entry name" value="Chorismate_synt"/>
    <property type="match status" value="1"/>
</dbReference>
<dbReference type="InterPro" id="IPR035904">
    <property type="entry name" value="Chorismate_synth_AroC_sf"/>
</dbReference>
<evidence type="ECO:0000256" key="6">
    <source>
        <dbReference type="ARBA" id="ARBA00022643"/>
    </source>
</evidence>
<keyword evidence="10 11" id="KW-0456">Lyase</keyword>
<dbReference type="NCBIfam" id="TIGR00033">
    <property type="entry name" value="aroC"/>
    <property type="match status" value="1"/>
</dbReference>
<evidence type="ECO:0000313" key="14">
    <source>
        <dbReference type="Proteomes" id="UP000230790"/>
    </source>
</evidence>
<evidence type="ECO:0000256" key="7">
    <source>
        <dbReference type="ARBA" id="ARBA00022827"/>
    </source>
</evidence>
<dbReference type="GO" id="GO:0009423">
    <property type="term" value="P:chorismate biosynthetic process"/>
    <property type="evidence" value="ECO:0007669"/>
    <property type="project" value="UniProtKB-UniRule"/>
</dbReference>
<dbReference type="Gene3D" id="3.60.150.10">
    <property type="entry name" value="Chorismate synthase AroC"/>
    <property type="match status" value="1"/>
</dbReference>
<keyword evidence="6 11" id="KW-0288">FMN</keyword>
<dbReference type="GO" id="GO:0004107">
    <property type="term" value="F:chorismate synthase activity"/>
    <property type="evidence" value="ECO:0007669"/>
    <property type="project" value="UniProtKB-UniRule"/>
</dbReference>
<evidence type="ECO:0000313" key="13">
    <source>
        <dbReference type="EMBL" id="PJF48379.1"/>
    </source>
</evidence>
<dbReference type="PANTHER" id="PTHR21085">
    <property type="entry name" value="CHORISMATE SYNTHASE"/>
    <property type="match status" value="1"/>
</dbReference>
<proteinExistence type="inferred from homology"/>
<comment type="similarity">
    <text evidence="2 11 12">Belongs to the chorismate synthase family.</text>
</comment>
<dbReference type="InterPro" id="IPR000453">
    <property type="entry name" value="Chorismate_synth"/>
</dbReference>
<comment type="cofactor">
    <cofactor evidence="11 12">
        <name>FMNH2</name>
        <dbReference type="ChEBI" id="CHEBI:57618"/>
    </cofactor>
    <text evidence="11 12">Reduced FMN (FMNH(2)).</text>
</comment>
<evidence type="ECO:0000256" key="3">
    <source>
        <dbReference type="ARBA" id="ARBA00013036"/>
    </source>
</evidence>
<dbReference type="PANTHER" id="PTHR21085:SF0">
    <property type="entry name" value="CHORISMATE SYNTHASE"/>
    <property type="match status" value="1"/>
</dbReference>
<keyword evidence="4 11" id="KW-0028">Amino-acid biosynthesis</keyword>
<evidence type="ECO:0000256" key="1">
    <source>
        <dbReference type="ARBA" id="ARBA00005044"/>
    </source>
</evidence>
<feature type="binding site" evidence="11">
    <location>
        <position position="289"/>
    </location>
    <ligand>
        <name>FMN</name>
        <dbReference type="ChEBI" id="CHEBI:58210"/>
    </ligand>
</feature>
<evidence type="ECO:0000256" key="2">
    <source>
        <dbReference type="ARBA" id="ARBA00008014"/>
    </source>
</evidence>
<dbReference type="FunFam" id="3.60.150.10:FF:000002">
    <property type="entry name" value="Chorismate synthase"/>
    <property type="match status" value="1"/>
</dbReference>
<keyword evidence="9 11" id="KW-0057">Aromatic amino acid biosynthesis</keyword>
<dbReference type="AlphaFoldDB" id="A0A2M8QEZ8"/>
<evidence type="ECO:0000256" key="4">
    <source>
        <dbReference type="ARBA" id="ARBA00022605"/>
    </source>
</evidence>
<dbReference type="CDD" id="cd07304">
    <property type="entry name" value="Chorismate_synthase"/>
    <property type="match status" value="1"/>
</dbReference>
<comment type="subunit">
    <text evidence="11">Homotetramer.</text>
</comment>
<feature type="binding site" evidence="11">
    <location>
        <begin position="304"/>
        <end position="308"/>
    </location>
    <ligand>
        <name>FMN</name>
        <dbReference type="ChEBI" id="CHEBI:58210"/>
    </ligand>
</feature>
<dbReference type="UniPathway" id="UPA00053">
    <property type="reaction ID" value="UER00090"/>
</dbReference>
<evidence type="ECO:0000256" key="9">
    <source>
        <dbReference type="ARBA" id="ARBA00023141"/>
    </source>
</evidence>
<dbReference type="EMBL" id="PGTN01000016">
    <property type="protein sequence ID" value="PJF48379.1"/>
    <property type="molecule type" value="Genomic_DNA"/>
</dbReference>
<comment type="function">
    <text evidence="11">Catalyzes the anti-1,4-elimination of the C-3 phosphate and the C-6 proR hydrogen from 5-enolpyruvylshikimate-3-phosphate (EPSP) to yield chorismate, which is the branch point compound that serves as the starting substrate for the three terminal pathways of aromatic amino acid biosynthesis. This reaction introduces a second double bond into the aromatic ring system.</text>
</comment>
<evidence type="ECO:0000256" key="12">
    <source>
        <dbReference type="RuleBase" id="RU000605"/>
    </source>
</evidence>
<name>A0A2M8QEZ8_9CHLR</name>
<dbReference type="PIRSF" id="PIRSF001456">
    <property type="entry name" value="Chorismate_synth"/>
    <property type="match status" value="1"/>
</dbReference>
<evidence type="ECO:0000256" key="8">
    <source>
        <dbReference type="ARBA" id="ARBA00022857"/>
    </source>
</evidence>
<dbReference type="GO" id="GO:0008652">
    <property type="term" value="P:amino acid biosynthetic process"/>
    <property type="evidence" value="ECO:0007669"/>
    <property type="project" value="UniProtKB-KW"/>
</dbReference>
<accession>A0A2M8QEZ8</accession>
<dbReference type="EC" id="4.2.3.5" evidence="3 11"/>
<sequence>MLRFLTAGESHGPSLTAILEGMPAGVPLRSEDIDRDLARRQQGYGSGGRMKIERDHARITAGVMAGKTTGGPIAFVVENLDHAKWKDRDIEPMTIPRPGHADLTGAVKYGYRELRLALERASARETTMRVAVGAACRALLRQFGIVVGGYVVSIGEVETPDHASAVDAETYLRRFAQAEASDVRCYHPPTAERMRARIAEIIAAKDTLGGVVEVVALYAPPGLGSHVHWDRRLSARLAQVVMSVHAVKGVEIGDGFAEARRPGTQAQDQLYAADGMIRQRTNHAGGLEGGITNGAPIVVRAALKPIATTLNPLDSVDLATGQMVKTKYERSDFCQVPRAVPIIEAMVCFALADALIEKLGGDSLDEMRPRFAALRRLRLDDLPMDALPWRFGYE</sequence>
<dbReference type="NCBIfam" id="NF003793">
    <property type="entry name" value="PRK05382.1"/>
    <property type="match status" value="1"/>
</dbReference>
<dbReference type="GO" id="GO:0005829">
    <property type="term" value="C:cytosol"/>
    <property type="evidence" value="ECO:0007669"/>
    <property type="project" value="TreeGrafter"/>
</dbReference>
<evidence type="ECO:0000256" key="11">
    <source>
        <dbReference type="HAMAP-Rule" id="MF_00300"/>
    </source>
</evidence>
<feature type="binding site" evidence="11">
    <location>
        <position position="40"/>
    </location>
    <ligand>
        <name>NADP(+)</name>
        <dbReference type="ChEBI" id="CHEBI:58349"/>
    </ligand>
</feature>
<dbReference type="HAMAP" id="MF_00300">
    <property type="entry name" value="Chorismate_synth"/>
    <property type="match status" value="1"/>
</dbReference>
<dbReference type="InterPro" id="IPR020541">
    <property type="entry name" value="Chorismate_synthase_CS"/>
</dbReference>
<comment type="catalytic activity">
    <reaction evidence="11 12">
        <text>5-O-(1-carboxyvinyl)-3-phosphoshikimate = chorismate + phosphate</text>
        <dbReference type="Rhea" id="RHEA:21020"/>
        <dbReference type="ChEBI" id="CHEBI:29748"/>
        <dbReference type="ChEBI" id="CHEBI:43474"/>
        <dbReference type="ChEBI" id="CHEBI:57701"/>
        <dbReference type="EC" id="4.2.3.5"/>
    </reaction>
</comment>
<feature type="binding site" evidence="11">
    <location>
        <begin position="120"/>
        <end position="122"/>
    </location>
    <ligand>
        <name>FMN</name>
        <dbReference type="ChEBI" id="CHEBI:58210"/>
    </ligand>
</feature>
<evidence type="ECO:0000256" key="10">
    <source>
        <dbReference type="ARBA" id="ARBA00023239"/>
    </source>
</evidence>
<keyword evidence="7 11" id="KW-0274">FAD</keyword>
<organism evidence="13 14">
    <name type="scientific">Candidatus Thermofonsia Clade 3 bacterium</name>
    <dbReference type="NCBI Taxonomy" id="2364212"/>
    <lineage>
        <taxon>Bacteria</taxon>
        <taxon>Bacillati</taxon>
        <taxon>Chloroflexota</taxon>
        <taxon>Candidatus Thermofontia</taxon>
        <taxon>Candidatus Thermofonsia Clade 3</taxon>
    </lineage>
</organism>
<dbReference type="PROSITE" id="PS00787">
    <property type="entry name" value="CHORISMATE_SYNTHASE_1"/>
    <property type="match status" value="1"/>
</dbReference>
<evidence type="ECO:0000256" key="5">
    <source>
        <dbReference type="ARBA" id="ARBA00022630"/>
    </source>
</evidence>
<dbReference type="SUPFAM" id="SSF103263">
    <property type="entry name" value="Chorismate synthase, AroC"/>
    <property type="match status" value="1"/>
</dbReference>
<comment type="caution">
    <text evidence="11">Lacks conserved residue(s) required for the propagation of feature annotation.</text>
</comment>
<dbReference type="GO" id="GO:0009073">
    <property type="term" value="P:aromatic amino acid family biosynthetic process"/>
    <property type="evidence" value="ECO:0007669"/>
    <property type="project" value="UniProtKB-KW"/>
</dbReference>
<keyword evidence="8 11" id="KW-0521">NADP</keyword>
<keyword evidence="5 11" id="KW-0285">Flavoprotein</keyword>
<gene>
    <name evidence="11" type="primary">aroC</name>
    <name evidence="13" type="ORF">CUN48_03850</name>
</gene>
<feature type="binding site" evidence="11">
    <location>
        <position position="330"/>
    </location>
    <ligand>
        <name>FMN</name>
        <dbReference type="ChEBI" id="CHEBI:58210"/>
    </ligand>
</feature>
<comment type="caution">
    <text evidence="13">The sequence shown here is derived from an EMBL/GenBank/DDBJ whole genome shotgun (WGS) entry which is preliminary data.</text>
</comment>
<dbReference type="GO" id="GO:0010181">
    <property type="term" value="F:FMN binding"/>
    <property type="evidence" value="ECO:0007669"/>
    <property type="project" value="TreeGrafter"/>
</dbReference>
<dbReference type="Proteomes" id="UP000230790">
    <property type="component" value="Unassembled WGS sequence"/>
</dbReference>
<reference evidence="13 14" key="1">
    <citation type="submission" date="2017-11" db="EMBL/GenBank/DDBJ databases">
        <title>Evolution of Phototrophy in the Chloroflexi Phylum Driven by Horizontal Gene Transfer.</title>
        <authorList>
            <person name="Ward L.M."/>
            <person name="Hemp J."/>
            <person name="Shih P.M."/>
            <person name="Mcglynn S.E."/>
            <person name="Fischer W."/>
        </authorList>
    </citation>
    <scope>NUCLEOTIDE SEQUENCE [LARGE SCALE GENOMIC DNA]</scope>
    <source>
        <strain evidence="13">JP3_7</strain>
    </source>
</reference>
<protein>
    <recommendedName>
        <fullName evidence="3 11">Chorismate synthase</fullName>
        <shortName evidence="11">CS</shortName>
        <ecNumber evidence="3 11">4.2.3.5</ecNumber>
    </recommendedName>
    <alternativeName>
        <fullName evidence="11">5-enolpyruvylshikimate-3-phosphate phospholyase</fullName>
    </alternativeName>
</protein>
<comment type="pathway">
    <text evidence="1 11 12">Metabolic intermediate biosynthesis; chorismate biosynthesis; chorismate from D-erythrose 4-phosphate and phosphoenolpyruvate: step 7/7.</text>
</comment>